<accession>A0A2Z5G8J4</accession>
<keyword evidence="1" id="KW-0238">DNA-binding</keyword>
<evidence type="ECO:0000256" key="1">
    <source>
        <dbReference type="ARBA" id="ARBA00023125"/>
    </source>
</evidence>
<evidence type="ECO:0000259" key="2">
    <source>
        <dbReference type="Pfam" id="PF14659"/>
    </source>
</evidence>
<dbReference type="Proteomes" id="UP000253606">
    <property type="component" value="Chromosome"/>
</dbReference>
<dbReference type="Gene3D" id="1.10.150.130">
    <property type="match status" value="1"/>
</dbReference>
<evidence type="ECO:0000313" key="3">
    <source>
        <dbReference type="EMBL" id="AXC15309.1"/>
    </source>
</evidence>
<organism evidence="3 4">
    <name type="scientific">Acidisarcina polymorpha</name>
    <dbReference type="NCBI Taxonomy" id="2211140"/>
    <lineage>
        <taxon>Bacteria</taxon>
        <taxon>Pseudomonadati</taxon>
        <taxon>Acidobacteriota</taxon>
        <taxon>Terriglobia</taxon>
        <taxon>Terriglobales</taxon>
        <taxon>Acidobacteriaceae</taxon>
        <taxon>Acidisarcina</taxon>
    </lineage>
</organism>
<keyword evidence="4" id="KW-1185">Reference proteome</keyword>
<dbReference type="Pfam" id="PF14659">
    <property type="entry name" value="Phage_int_SAM_3"/>
    <property type="match status" value="1"/>
</dbReference>
<dbReference type="EMBL" id="CP030840">
    <property type="protein sequence ID" value="AXC15309.1"/>
    <property type="molecule type" value="Genomic_DNA"/>
</dbReference>
<dbReference type="AlphaFoldDB" id="A0A2Z5G8J4"/>
<feature type="domain" description="Integrase SAM-like N-terminal" evidence="2">
    <location>
        <begin position="17"/>
        <end position="70"/>
    </location>
</feature>
<name>A0A2Z5G8J4_9BACT</name>
<gene>
    <name evidence="3" type="ORF">ACPOL_6065</name>
</gene>
<dbReference type="InterPro" id="IPR004107">
    <property type="entry name" value="Integrase_SAM-like_N"/>
</dbReference>
<evidence type="ECO:0000313" key="4">
    <source>
        <dbReference type="Proteomes" id="UP000253606"/>
    </source>
</evidence>
<protein>
    <submittedName>
        <fullName evidence="3">Integrase</fullName>
    </submittedName>
</protein>
<reference evidence="3 4" key="1">
    <citation type="journal article" date="2018" name="Front. Microbiol.">
        <title>Hydrolytic Capabilities as a Key to Environmental Success: Chitinolytic and Cellulolytic Acidobacteria From Acidic Sub-arctic Soils and Boreal Peatlands.</title>
        <authorList>
            <person name="Belova S.E."/>
            <person name="Ravin N.V."/>
            <person name="Pankratov T.A."/>
            <person name="Rakitin A.L."/>
            <person name="Ivanova A.A."/>
            <person name="Beletsky A.V."/>
            <person name="Mardanov A.V."/>
            <person name="Sinninghe Damste J.S."/>
            <person name="Dedysh S.N."/>
        </authorList>
    </citation>
    <scope>NUCLEOTIDE SEQUENCE [LARGE SCALE GENOMIC DNA]</scope>
    <source>
        <strain evidence="3 4">SBC82</strain>
    </source>
</reference>
<dbReference type="KEGG" id="abas:ACPOL_6065"/>
<sequence length="99" mass="11129">MDEMVTKGYAEPVKASFASLLPHYLKHQKPRLRQRSYERTSGIVENQLRPFFGSMPMASIRRAEIQEYVTERAGQISAGGVTKELNVLKHLLGLALNGN</sequence>
<dbReference type="InterPro" id="IPR010998">
    <property type="entry name" value="Integrase_recombinase_N"/>
</dbReference>
<dbReference type="GO" id="GO:0003677">
    <property type="term" value="F:DNA binding"/>
    <property type="evidence" value="ECO:0007669"/>
    <property type="project" value="UniProtKB-KW"/>
</dbReference>
<dbReference type="GO" id="GO:0015074">
    <property type="term" value="P:DNA integration"/>
    <property type="evidence" value="ECO:0007669"/>
    <property type="project" value="InterPro"/>
</dbReference>
<dbReference type="SUPFAM" id="SSF56349">
    <property type="entry name" value="DNA breaking-rejoining enzymes"/>
    <property type="match status" value="1"/>
</dbReference>
<dbReference type="InterPro" id="IPR011010">
    <property type="entry name" value="DNA_brk_join_enz"/>
</dbReference>
<proteinExistence type="predicted"/>